<evidence type="ECO:0000313" key="5">
    <source>
        <dbReference type="EMBL" id="MFC5401205.1"/>
    </source>
</evidence>
<comment type="similarity">
    <text evidence="2">Belongs to the bacterial solute-binding protein 2 family.</text>
</comment>
<sequence length="342" mass="37380">MKKQTRVVWIAAVLALAAVLSAMYLLGRLASGTGSSPSTPVSSPAPDEGRRIKIGFANFTNDVQFPQQVKQSIEQEAKKHGIELVTADNRLDGATALRNAERFMTEGVDLVIEFQIDERYGNIIMDRLRLAGIPVIAIDIPMPGAIFFGADNYRAGYMAGTALGNAIKSKWQGKLDRLFMLELPQAGPIPAARMQGQRDGLESIIGAVPEDRVLHLDSKSTFDESKRLVEEELKKLSPGLKLAFVNMNDDTALGSLKAVQDAGRAGDSLIVGQNGTEPFLKELYKDNATLVGSTAYFPEKYGEKLIPAALMMLKGQPVPPYLFTNHVFIDKNNVGQYILRDK</sequence>
<evidence type="ECO:0000259" key="4">
    <source>
        <dbReference type="Pfam" id="PF13407"/>
    </source>
</evidence>
<comment type="caution">
    <text evidence="5">The sequence shown here is derived from an EMBL/GenBank/DDBJ whole genome shotgun (WGS) entry which is preliminary data.</text>
</comment>
<feature type="domain" description="Periplasmic binding protein" evidence="4">
    <location>
        <begin position="54"/>
        <end position="316"/>
    </location>
</feature>
<dbReference type="InterPro" id="IPR025997">
    <property type="entry name" value="SBP_2_dom"/>
</dbReference>
<accession>A0ABW0HKZ7</accession>
<dbReference type="RefSeq" id="WP_378128544.1">
    <property type="nucleotide sequence ID" value="NZ_JBHSMI010000002.1"/>
</dbReference>
<evidence type="ECO:0000256" key="1">
    <source>
        <dbReference type="ARBA" id="ARBA00004196"/>
    </source>
</evidence>
<dbReference type="EMBL" id="JBHSMI010000002">
    <property type="protein sequence ID" value="MFC5401205.1"/>
    <property type="molecule type" value="Genomic_DNA"/>
</dbReference>
<dbReference type="PANTHER" id="PTHR46847">
    <property type="entry name" value="D-ALLOSE-BINDING PERIPLASMIC PROTEIN-RELATED"/>
    <property type="match status" value="1"/>
</dbReference>
<dbReference type="Pfam" id="PF13407">
    <property type="entry name" value="Peripla_BP_4"/>
    <property type="match status" value="1"/>
</dbReference>
<organism evidence="5 6">
    <name type="scientific">Cohnella soli</name>
    <dbReference type="NCBI Taxonomy" id="425005"/>
    <lineage>
        <taxon>Bacteria</taxon>
        <taxon>Bacillati</taxon>
        <taxon>Bacillota</taxon>
        <taxon>Bacilli</taxon>
        <taxon>Bacillales</taxon>
        <taxon>Paenibacillaceae</taxon>
        <taxon>Cohnella</taxon>
    </lineage>
</organism>
<keyword evidence="6" id="KW-1185">Reference proteome</keyword>
<dbReference type="Proteomes" id="UP001596113">
    <property type="component" value="Unassembled WGS sequence"/>
</dbReference>
<proteinExistence type="inferred from homology"/>
<keyword evidence="3" id="KW-0732">Signal</keyword>
<dbReference type="InterPro" id="IPR028082">
    <property type="entry name" value="Peripla_BP_I"/>
</dbReference>
<protein>
    <submittedName>
        <fullName evidence="5">Sugar ABC transporter substrate-binding protein</fullName>
    </submittedName>
</protein>
<dbReference type="CDD" id="cd01536">
    <property type="entry name" value="PBP1_ABC_sugar_binding-like"/>
    <property type="match status" value="1"/>
</dbReference>
<evidence type="ECO:0000313" key="6">
    <source>
        <dbReference type="Proteomes" id="UP001596113"/>
    </source>
</evidence>
<dbReference type="PANTHER" id="PTHR46847:SF1">
    <property type="entry name" value="D-ALLOSE-BINDING PERIPLASMIC PROTEIN-RELATED"/>
    <property type="match status" value="1"/>
</dbReference>
<evidence type="ECO:0000256" key="2">
    <source>
        <dbReference type="ARBA" id="ARBA00007639"/>
    </source>
</evidence>
<evidence type="ECO:0000256" key="3">
    <source>
        <dbReference type="ARBA" id="ARBA00022729"/>
    </source>
</evidence>
<comment type="subcellular location">
    <subcellularLocation>
        <location evidence="1">Cell envelope</location>
    </subcellularLocation>
</comment>
<dbReference type="SUPFAM" id="SSF53822">
    <property type="entry name" value="Periplasmic binding protein-like I"/>
    <property type="match status" value="1"/>
</dbReference>
<dbReference type="Gene3D" id="3.40.50.2300">
    <property type="match status" value="2"/>
</dbReference>
<name>A0ABW0HKZ7_9BACL</name>
<reference evidence="6" key="1">
    <citation type="journal article" date="2019" name="Int. J. Syst. Evol. Microbiol.">
        <title>The Global Catalogue of Microorganisms (GCM) 10K type strain sequencing project: providing services to taxonomists for standard genome sequencing and annotation.</title>
        <authorList>
            <consortium name="The Broad Institute Genomics Platform"/>
            <consortium name="The Broad Institute Genome Sequencing Center for Infectious Disease"/>
            <person name="Wu L."/>
            <person name="Ma J."/>
        </authorList>
    </citation>
    <scope>NUCLEOTIDE SEQUENCE [LARGE SCALE GENOMIC DNA]</scope>
    <source>
        <strain evidence="6">CGMCC 1.18575</strain>
    </source>
</reference>
<gene>
    <name evidence="5" type="ORF">ACFPOF_00505</name>
</gene>